<proteinExistence type="inferred from homology"/>
<evidence type="ECO:0000313" key="6">
    <source>
        <dbReference type="Proteomes" id="UP000307440"/>
    </source>
</evidence>
<dbReference type="CDD" id="cd04657">
    <property type="entry name" value="Piwi_ago-like"/>
    <property type="match status" value="1"/>
</dbReference>
<dbReference type="SUPFAM" id="SSF101690">
    <property type="entry name" value="PAZ domain"/>
    <property type="match status" value="1"/>
</dbReference>
<organism evidence="5 6">
    <name type="scientific">Coprinopsis marcescibilis</name>
    <name type="common">Agaric fungus</name>
    <name type="synonym">Psathyrella marcescibilis</name>
    <dbReference type="NCBI Taxonomy" id="230819"/>
    <lineage>
        <taxon>Eukaryota</taxon>
        <taxon>Fungi</taxon>
        <taxon>Dikarya</taxon>
        <taxon>Basidiomycota</taxon>
        <taxon>Agaricomycotina</taxon>
        <taxon>Agaricomycetes</taxon>
        <taxon>Agaricomycetidae</taxon>
        <taxon>Agaricales</taxon>
        <taxon>Agaricineae</taxon>
        <taxon>Psathyrellaceae</taxon>
        <taxon>Coprinopsis</taxon>
    </lineage>
</organism>
<dbReference type="PROSITE" id="PS50822">
    <property type="entry name" value="PIWI"/>
    <property type="match status" value="1"/>
</dbReference>
<dbReference type="Pfam" id="PF02171">
    <property type="entry name" value="Piwi"/>
    <property type="match status" value="1"/>
</dbReference>
<dbReference type="Gene3D" id="3.40.50.2300">
    <property type="match status" value="1"/>
</dbReference>
<dbReference type="STRING" id="230819.A0A5C3L9K4"/>
<evidence type="ECO:0000256" key="2">
    <source>
        <dbReference type="SAM" id="MobiDB-lite"/>
    </source>
</evidence>
<dbReference type="SMART" id="SM00949">
    <property type="entry name" value="PAZ"/>
    <property type="match status" value="1"/>
</dbReference>
<feature type="domain" description="PAZ" evidence="3">
    <location>
        <begin position="338"/>
        <end position="439"/>
    </location>
</feature>
<dbReference type="AlphaFoldDB" id="A0A5C3L9K4"/>
<dbReference type="Pfam" id="PF16486">
    <property type="entry name" value="ArgoN"/>
    <property type="match status" value="1"/>
</dbReference>
<feature type="region of interest" description="Disordered" evidence="2">
    <location>
        <begin position="1"/>
        <end position="88"/>
    </location>
</feature>
<feature type="compositionally biased region" description="Basic and acidic residues" evidence="2">
    <location>
        <begin position="1"/>
        <end position="11"/>
    </location>
</feature>
<keyword evidence="6" id="KW-1185">Reference proteome</keyword>
<feature type="domain" description="Piwi" evidence="4">
    <location>
        <begin position="623"/>
        <end position="920"/>
    </location>
</feature>
<dbReference type="InterPro" id="IPR045246">
    <property type="entry name" value="Piwi_ago-like"/>
</dbReference>
<evidence type="ECO:0000313" key="5">
    <source>
        <dbReference type="EMBL" id="TFK29440.1"/>
    </source>
</evidence>
<dbReference type="Pfam" id="PF08699">
    <property type="entry name" value="ArgoL1"/>
    <property type="match status" value="1"/>
</dbReference>
<sequence length="972" mass="106046">MAYRGGGDRGRGRGGPPRGGGGGPRGGGGGGGFQGPGGGGGGGGGFQGGGGRGRGGGPPGDRGGFRGGPRGGGPGGGGRGEPGGVFRPGEVQIDRRLQDNSQDQLVQSLQALKIHPNEIPLRRDYGTTGKAIKLRANFFPVKVPKGPLYEYDIAVTPKAKELARRIKIRLFQLAERTPEWTSNGLKGRVAHDNSAKLISAHRLPQPLTITVPFYDEDEDPPNPGTGKQYTLEFTFIHEIDTGALVNYLQGQPQYKDYDILPVISALNVILATHPNREGSPGVMVGRNRWFFKTEESRPVRLGGGLEAWRGFYSSVRPAHNQLMVNVNVCTTAFYTPGNLGDALNEFNQASYGGRPNAFVKGMRIKTVHLGYKKTVKTISNFTAKTYRFKVAEFNNAEMSVEEYFMRKYKLRLKYPTAPLVDVGGQNKNLLPAELCEILPNQSFRGKLSDDQTAEMIKVAAKPPNVNGNAIVNQGLRELGFAGPTNPFAPFDVQVQPEMAVVPARILPPATVSYGQGTPAVDGRASWNLRNVKFKVGAKLENWAVLVIKDGNYGEFSGSTDEELRVTFKGFAQMCRSSGMAVNGEPKFLESELPRRNQDDGLRSNAIEKIRSDLMSRLKPKPTILIVVLSNGDKQIYSGIKKLCDVRLDLATVCVQTSKIRKEKGQPQYFANVALKVNMKLGGINHVVKSSSMNWLKSKPTMLVGIDVTHPGPGSTSGTPSIAAVVASCDAEFSQYPCSLEMQESKKEMVSNMESMMNARLDLFLKRNRKLPDRILVYRDGVSEGQFKTVIDEELPAIKQSFRKYDGQKPYMPTLTIVICGKRHNTRFYPTNQADADDNGNPRPGTVVDRGVTSVYHFDFFLQAHGGLQGTTRPTHYFVVHDEIGFKADQIQGLTNDISYMFARATKAVSLVSPAYYADLACERGRCYVAQLLQGIRDPGTVSTDKDAVSKEATALWAKGVTGPSLKDTMFYL</sequence>
<accession>A0A5C3L9K4</accession>
<feature type="compositionally biased region" description="Gly residues" evidence="2">
    <location>
        <begin position="13"/>
        <end position="83"/>
    </location>
</feature>
<gene>
    <name evidence="5" type="ORF">FA15DRAFT_684647</name>
</gene>
<dbReference type="Pfam" id="PF02170">
    <property type="entry name" value="PAZ"/>
    <property type="match status" value="1"/>
</dbReference>
<dbReference type="InterPro" id="IPR003100">
    <property type="entry name" value="PAZ_dom"/>
</dbReference>
<dbReference type="EMBL" id="ML210149">
    <property type="protein sequence ID" value="TFK29440.1"/>
    <property type="molecule type" value="Genomic_DNA"/>
</dbReference>
<dbReference type="InterPro" id="IPR032472">
    <property type="entry name" value="ArgoL2"/>
</dbReference>
<dbReference type="PROSITE" id="PS50821">
    <property type="entry name" value="PAZ"/>
    <property type="match status" value="1"/>
</dbReference>
<protein>
    <submittedName>
        <fullName evidence="5">Argonaute-like protein</fullName>
    </submittedName>
</protein>
<dbReference type="InterPro" id="IPR012337">
    <property type="entry name" value="RNaseH-like_sf"/>
</dbReference>
<dbReference type="OrthoDB" id="10252740at2759"/>
<evidence type="ECO:0000256" key="1">
    <source>
        <dbReference type="RuleBase" id="RU361178"/>
    </source>
</evidence>
<dbReference type="Gene3D" id="2.170.260.10">
    <property type="entry name" value="paz domain"/>
    <property type="match status" value="1"/>
</dbReference>
<evidence type="ECO:0000259" key="3">
    <source>
        <dbReference type="PROSITE" id="PS50821"/>
    </source>
</evidence>
<dbReference type="InterPro" id="IPR036085">
    <property type="entry name" value="PAZ_dom_sf"/>
</dbReference>
<dbReference type="SMART" id="SM00950">
    <property type="entry name" value="Piwi"/>
    <property type="match status" value="1"/>
</dbReference>
<dbReference type="SUPFAM" id="SSF53098">
    <property type="entry name" value="Ribonuclease H-like"/>
    <property type="match status" value="1"/>
</dbReference>
<dbReference type="SMART" id="SM01163">
    <property type="entry name" value="DUF1785"/>
    <property type="match status" value="1"/>
</dbReference>
<evidence type="ECO:0000259" key="4">
    <source>
        <dbReference type="PROSITE" id="PS50822"/>
    </source>
</evidence>
<dbReference type="InterPro" id="IPR014811">
    <property type="entry name" value="ArgoL1"/>
</dbReference>
<dbReference type="Proteomes" id="UP000307440">
    <property type="component" value="Unassembled WGS sequence"/>
</dbReference>
<dbReference type="PANTHER" id="PTHR22891">
    <property type="entry name" value="EUKARYOTIC TRANSLATION INITIATION FACTOR 2C"/>
    <property type="match status" value="1"/>
</dbReference>
<name>A0A5C3L9K4_COPMA</name>
<dbReference type="GO" id="GO:0003723">
    <property type="term" value="F:RNA binding"/>
    <property type="evidence" value="ECO:0007669"/>
    <property type="project" value="InterPro"/>
</dbReference>
<dbReference type="InterPro" id="IPR032474">
    <property type="entry name" value="Argonaute_N"/>
</dbReference>
<dbReference type="Pfam" id="PF16488">
    <property type="entry name" value="ArgoL2"/>
    <property type="match status" value="1"/>
</dbReference>
<reference evidence="5 6" key="1">
    <citation type="journal article" date="2019" name="Nat. Ecol. Evol.">
        <title>Megaphylogeny resolves global patterns of mushroom evolution.</title>
        <authorList>
            <person name="Varga T."/>
            <person name="Krizsan K."/>
            <person name="Foldi C."/>
            <person name="Dima B."/>
            <person name="Sanchez-Garcia M."/>
            <person name="Sanchez-Ramirez S."/>
            <person name="Szollosi G.J."/>
            <person name="Szarkandi J.G."/>
            <person name="Papp V."/>
            <person name="Albert L."/>
            <person name="Andreopoulos W."/>
            <person name="Angelini C."/>
            <person name="Antonin V."/>
            <person name="Barry K.W."/>
            <person name="Bougher N.L."/>
            <person name="Buchanan P."/>
            <person name="Buyck B."/>
            <person name="Bense V."/>
            <person name="Catcheside P."/>
            <person name="Chovatia M."/>
            <person name="Cooper J."/>
            <person name="Damon W."/>
            <person name="Desjardin D."/>
            <person name="Finy P."/>
            <person name="Geml J."/>
            <person name="Haridas S."/>
            <person name="Hughes K."/>
            <person name="Justo A."/>
            <person name="Karasinski D."/>
            <person name="Kautmanova I."/>
            <person name="Kiss B."/>
            <person name="Kocsube S."/>
            <person name="Kotiranta H."/>
            <person name="LaButti K.M."/>
            <person name="Lechner B.E."/>
            <person name="Liimatainen K."/>
            <person name="Lipzen A."/>
            <person name="Lukacs Z."/>
            <person name="Mihaltcheva S."/>
            <person name="Morgado L.N."/>
            <person name="Niskanen T."/>
            <person name="Noordeloos M.E."/>
            <person name="Ohm R.A."/>
            <person name="Ortiz-Santana B."/>
            <person name="Ovrebo C."/>
            <person name="Racz N."/>
            <person name="Riley R."/>
            <person name="Savchenko A."/>
            <person name="Shiryaev A."/>
            <person name="Soop K."/>
            <person name="Spirin V."/>
            <person name="Szebenyi C."/>
            <person name="Tomsovsky M."/>
            <person name="Tulloss R.E."/>
            <person name="Uehling J."/>
            <person name="Grigoriev I.V."/>
            <person name="Vagvolgyi C."/>
            <person name="Papp T."/>
            <person name="Martin F.M."/>
            <person name="Miettinen O."/>
            <person name="Hibbett D.S."/>
            <person name="Nagy L.G."/>
        </authorList>
    </citation>
    <scope>NUCLEOTIDE SEQUENCE [LARGE SCALE GENOMIC DNA]</scope>
    <source>
        <strain evidence="5 6">CBS 121175</strain>
    </source>
</reference>
<dbReference type="InterPro" id="IPR003165">
    <property type="entry name" value="Piwi"/>
</dbReference>
<dbReference type="InterPro" id="IPR036397">
    <property type="entry name" value="RNaseH_sf"/>
</dbReference>
<dbReference type="CDD" id="cd02846">
    <property type="entry name" value="PAZ_argonaute_like"/>
    <property type="match status" value="1"/>
</dbReference>
<comment type="similarity">
    <text evidence="1">Belongs to the argonaute family.</text>
</comment>
<dbReference type="Gene3D" id="3.30.420.10">
    <property type="entry name" value="Ribonuclease H-like superfamily/Ribonuclease H"/>
    <property type="match status" value="1"/>
</dbReference>